<dbReference type="RefSeq" id="WP_090377069.1">
    <property type="nucleotide sequence ID" value="NZ_FNLC01000001.1"/>
</dbReference>
<evidence type="ECO:0000313" key="3">
    <source>
        <dbReference type="EMBL" id="SDQ35198.1"/>
    </source>
</evidence>
<reference evidence="4" key="1">
    <citation type="submission" date="2016-10" db="EMBL/GenBank/DDBJ databases">
        <authorList>
            <person name="Varghese N."/>
            <person name="Submissions S."/>
        </authorList>
    </citation>
    <scope>NUCLEOTIDE SEQUENCE [LARGE SCALE GENOMIC DNA]</scope>
    <source>
        <strain evidence="4">DSM 24767</strain>
    </source>
</reference>
<keyword evidence="2" id="KW-0472">Membrane</keyword>
<dbReference type="EMBL" id="FNLC01000001">
    <property type="protein sequence ID" value="SDQ35198.1"/>
    <property type="molecule type" value="Genomic_DNA"/>
</dbReference>
<evidence type="ECO:0000313" key="4">
    <source>
        <dbReference type="Proteomes" id="UP000198848"/>
    </source>
</evidence>
<proteinExistence type="predicted"/>
<dbReference type="AlphaFoldDB" id="A0A1H1A661"/>
<organism evidence="3 4">
    <name type="scientific">Natronobacterium texcoconense</name>
    <dbReference type="NCBI Taxonomy" id="1095778"/>
    <lineage>
        <taxon>Archaea</taxon>
        <taxon>Methanobacteriati</taxon>
        <taxon>Methanobacteriota</taxon>
        <taxon>Stenosarchaea group</taxon>
        <taxon>Halobacteria</taxon>
        <taxon>Halobacteriales</taxon>
        <taxon>Natrialbaceae</taxon>
        <taxon>Natronobacterium</taxon>
    </lineage>
</organism>
<keyword evidence="2" id="KW-1133">Transmembrane helix</keyword>
<feature type="transmembrane region" description="Helical" evidence="2">
    <location>
        <begin position="177"/>
        <end position="197"/>
    </location>
</feature>
<sequence>MLSNEVTVHVNRGESDTLELESTPTGDELELEVSRSFTLTLQGHETPAHVHCRLDGDLSRIASIDHPNYYVGPGDVTSVPVEIEPDGVEDLVEGQLEILTGYGSESVTVDVTVTPGSARIDVDESLAKPSRDESEPTALERLSSVTRIDPGTLAVAALGLVAVAIATMTAATIASPAALVGLVAVAVGVVVAGLLLIQ</sequence>
<feature type="transmembrane region" description="Helical" evidence="2">
    <location>
        <begin position="151"/>
        <end position="171"/>
    </location>
</feature>
<feature type="region of interest" description="Disordered" evidence="1">
    <location>
        <begin position="1"/>
        <end position="24"/>
    </location>
</feature>
<dbReference type="InterPro" id="IPR055946">
    <property type="entry name" value="DUF7524"/>
</dbReference>
<gene>
    <name evidence="3" type="ORF">SAMN04489842_0581</name>
</gene>
<dbReference type="STRING" id="1095778.SAMN04489842_0581"/>
<dbReference type="OrthoDB" id="282430at2157"/>
<dbReference type="Pfam" id="PF24368">
    <property type="entry name" value="DUF7524"/>
    <property type="match status" value="1"/>
</dbReference>
<name>A0A1H1A661_NATTX</name>
<keyword evidence="2" id="KW-0812">Transmembrane</keyword>
<accession>A0A1H1A661</accession>
<evidence type="ECO:0000256" key="1">
    <source>
        <dbReference type="SAM" id="MobiDB-lite"/>
    </source>
</evidence>
<protein>
    <submittedName>
        <fullName evidence="3">Uncharacterized protein</fullName>
    </submittedName>
</protein>
<dbReference type="Proteomes" id="UP000198848">
    <property type="component" value="Unassembled WGS sequence"/>
</dbReference>
<keyword evidence="4" id="KW-1185">Reference proteome</keyword>
<evidence type="ECO:0000256" key="2">
    <source>
        <dbReference type="SAM" id="Phobius"/>
    </source>
</evidence>